<reference evidence="1 2" key="1">
    <citation type="journal article" date="2019" name="Nat. Ecol. Evol.">
        <title>Megaphylogeny resolves global patterns of mushroom evolution.</title>
        <authorList>
            <person name="Varga T."/>
            <person name="Krizsan K."/>
            <person name="Foldi C."/>
            <person name="Dima B."/>
            <person name="Sanchez-Garcia M."/>
            <person name="Sanchez-Ramirez S."/>
            <person name="Szollosi G.J."/>
            <person name="Szarkandi J.G."/>
            <person name="Papp V."/>
            <person name="Albert L."/>
            <person name="Andreopoulos W."/>
            <person name="Angelini C."/>
            <person name="Antonin V."/>
            <person name="Barry K.W."/>
            <person name="Bougher N.L."/>
            <person name="Buchanan P."/>
            <person name="Buyck B."/>
            <person name="Bense V."/>
            <person name="Catcheside P."/>
            <person name="Chovatia M."/>
            <person name="Cooper J."/>
            <person name="Damon W."/>
            <person name="Desjardin D."/>
            <person name="Finy P."/>
            <person name="Geml J."/>
            <person name="Haridas S."/>
            <person name="Hughes K."/>
            <person name="Justo A."/>
            <person name="Karasinski D."/>
            <person name="Kautmanova I."/>
            <person name="Kiss B."/>
            <person name="Kocsube S."/>
            <person name="Kotiranta H."/>
            <person name="LaButti K.M."/>
            <person name="Lechner B.E."/>
            <person name="Liimatainen K."/>
            <person name="Lipzen A."/>
            <person name="Lukacs Z."/>
            <person name="Mihaltcheva S."/>
            <person name="Morgado L.N."/>
            <person name="Niskanen T."/>
            <person name="Noordeloos M.E."/>
            <person name="Ohm R.A."/>
            <person name="Ortiz-Santana B."/>
            <person name="Ovrebo C."/>
            <person name="Racz N."/>
            <person name="Riley R."/>
            <person name="Savchenko A."/>
            <person name="Shiryaev A."/>
            <person name="Soop K."/>
            <person name="Spirin V."/>
            <person name="Szebenyi C."/>
            <person name="Tomsovsky M."/>
            <person name="Tulloss R.E."/>
            <person name="Uehling J."/>
            <person name="Grigoriev I.V."/>
            <person name="Vagvolgyi C."/>
            <person name="Papp T."/>
            <person name="Martin F.M."/>
            <person name="Miettinen O."/>
            <person name="Hibbett D.S."/>
            <person name="Nagy L.G."/>
        </authorList>
    </citation>
    <scope>NUCLEOTIDE SEQUENCE [LARGE SCALE GENOMIC DNA]</scope>
    <source>
        <strain evidence="1 2">CBS 121175</strain>
    </source>
</reference>
<dbReference type="SUPFAM" id="SSF54427">
    <property type="entry name" value="NTF2-like"/>
    <property type="match status" value="1"/>
</dbReference>
<dbReference type="Proteomes" id="UP000307440">
    <property type="component" value="Unassembled WGS sequence"/>
</dbReference>
<protein>
    <recommendedName>
        <fullName evidence="3">SnoaL-like domain-containing protein</fullName>
    </recommendedName>
</protein>
<dbReference type="InterPro" id="IPR032710">
    <property type="entry name" value="NTF2-like_dom_sf"/>
</dbReference>
<keyword evidence="2" id="KW-1185">Reference proteome</keyword>
<dbReference type="OrthoDB" id="10632906at2759"/>
<name>A0A5C3KLK5_COPMA</name>
<accession>A0A5C3KLK5</accession>
<dbReference type="AlphaFoldDB" id="A0A5C3KLK5"/>
<evidence type="ECO:0000313" key="2">
    <source>
        <dbReference type="Proteomes" id="UP000307440"/>
    </source>
</evidence>
<organism evidence="1 2">
    <name type="scientific">Coprinopsis marcescibilis</name>
    <name type="common">Agaric fungus</name>
    <name type="synonym">Psathyrella marcescibilis</name>
    <dbReference type="NCBI Taxonomy" id="230819"/>
    <lineage>
        <taxon>Eukaryota</taxon>
        <taxon>Fungi</taxon>
        <taxon>Dikarya</taxon>
        <taxon>Basidiomycota</taxon>
        <taxon>Agaricomycotina</taxon>
        <taxon>Agaricomycetes</taxon>
        <taxon>Agaricomycetidae</taxon>
        <taxon>Agaricales</taxon>
        <taxon>Agaricineae</taxon>
        <taxon>Psathyrellaceae</taxon>
        <taxon>Coprinopsis</taxon>
    </lineage>
</organism>
<dbReference type="Gene3D" id="3.10.450.50">
    <property type="match status" value="1"/>
</dbReference>
<gene>
    <name evidence="1" type="ORF">FA15DRAFT_718027</name>
</gene>
<dbReference type="EMBL" id="ML210277">
    <property type="protein sequence ID" value="TFK21146.1"/>
    <property type="molecule type" value="Genomic_DNA"/>
</dbReference>
<sequence length="154" mass="17361">MKFDLFKDVKVTASPADYEAALVWVQRVMQAIESKSLDALLDCFLDTAVVKFCHLPATAPTRESKALFVEWCYKFCKSFEFSPRNVAVTDTQIILQYMLELAFEDGSADSLELVTTYQRNLDTPSSNKMSHVSIAGDLSRVHLKLVKYAGPPVW</sequence>
<evidence type="ECO:0000313" key="1">
    <source>
        <dbReference type="EMBL" id="TFK21146.1"/>
    </source>
</evidence>
<proteinExistence type="predicted"/>
<evidence type="ECO:0008006" key="3">
    <source>
        <dbReference type="Google" id="ProtNLM"/>
    </source>
</evidence>